<keyword evidence="4" id="KW-1185">Reference proteome</keyword>
<feature type="domain" description="ChsH2 C-terminal OB-fold" evidence="1">
    <location>
        <begin position="78"/>
        <end position="143"/>
    </location>
</feature>
<name>A0ABZ3H268_GEOAI</name>
<dbReference type="InterPro" id="IPR022002">
    <property type="entry name" value="ChsH2_Znr"/>
</dbReference>
<gene>
    <name evidence="3" type="ORF">LPQ35_10325</name>
</gene>
<proteinExistence type="predicted"/>
<dbReference type="PANTHER" id="PTHR34075">
    <property type="entry name" value="BLR3430 PROTEIN"/>
    <property type="match status" value="1"/>
</dbReference>
<dbReference type="Proteomes" id="UP001492541">
    <property type="component" value="Chromosome"/>
</dbReference>
<dbReference type="Gene3D" id="6.10.30.10">
    <property type="match status" value="1"/>
</dbReference>
<evidence type="ECO:0000259" key="1">
    <source>
        <dbReference type="Pfam" id="PF01796"/>
    </source>
</evidence>
<dbReference type="EMBL" id="CP087714">
    <property type="protein sequence ID" value="XAT63638.1"/>
    <property type="molecule type" value="Genomic_DNA"/>
</dbReference>
<dbReference type="GeneID" id="90450094"/>
<dbReference type="Pfam" id="PF12172">
    <property type="entry name" value="zf-ChsH2"/>
    <property type="match status" value="1"/>
</dbReference>
<sequence length="165" mass="19068">MTSHTRRKLRLPDQIPLNPLLDLWDQQEPEGPDATRIYEFYRSLADGKLVTTKCMTCGRVHFPPLIVCPNCNGEDLEWVEIPEEGELYAFTELKLGAPIIVEDYAPFVIAVARFGDYPENGVQISGMMFDIGYEDLEIGERVRWEIMEIEGPGDKKRYWYCFTKV</sequence>
<dbReference type="PANTHER" id="PTHR34075:SF5">
    <property type="entry name" value="BLR3430 PROTEIN"/>
    <property type="match status" value="1"/>
</dbReference>
<reference evidence="3 4" key="1">
    <citation type="submission" date="2021-11" db="EMBL/GenBank/DDBJ databases">
        <title>Whole genome of Geoglobus acetivorans.</title>
        <authorList>
            <person name="Liu D."/>
        </authorList>
    </citation>
    <scope>NUCLEOTIDE SEQUENCE [LARGE SCALE GENOMIC DNA]</scope>
    <source>
        <strain evidence="3 4">SBH6</strain>
    </source>
</reference>
<accession>A0ABZ3H268</accession>
<evidence type="ECO:0000313" key="4">
    <source>
        <dbReference type="Proteomes" id="UP001492541"/>
    </source>
</evidence>
<protein>
    <submittedName>
        <fullName evidence="3">Zn-ribbon domain-containing OB-fold protein</fullName>
    </submittedName>
</protein>
<dbReference type="InterPro" id="IPR052513">
    <property type="entry name" value="Thioester_dehydratase-like"/>
</dbReference>
<dbReference type="Pfam" id="PF01796">
    <property type="entry name" value="OB_ChsH2_C"/>
    <property type="match status" value="1"/>
</dbReference>
<dbReference type="InterPro" id="IPR012340">
    <property type="entry name" value="NA-bd_OB-fold"/>
</dbReference>
<evidence type="ECO:0000259" key="2">
    <source>
        <dbReference type="Pfam" id="PF12172"/>
    </source>
</evidence>
<organism evidence="3 4">
    <name type="scientific">Geoglobus acetivorans</name>
    <dbReference type="NCBI Taxonomy" id="565033"/>
    <lineage>
        <taxon>Archaea</taxon>
        <taxon>Methanobacteriati</taxon>
        <taxon>Methanobacteriota</taxon>
        <taxon>Archaeoglobi</taxon>
        <taxon>Archaeoglobales</taxon>
        <taxon>Archaeoglobaceae</taxon>
        <taxon>Geoglobus</taxon>
    </lineage>
</organism>
<dbReference type="RefSeq" id="WP_193807142.1">
    <property type="nucleotide sequence ID" value="NZ_CP087714.1"/>
</dbReference>
<feature type="domain" description="ChsH2 rubredoxin-like zinc ribbon" evidence="2">
    <location>
        <begin position="44"/>
        <end position="77"/>
    </location>
</feature>
<evidence type="ECO:0000313" key="3">
    <source>
        <dbReference type="EMBL" id="XAT63638.1"/>
    </source>
</evidence>
<dbReference type="InterPro" id="IPR002878">
    <property type="entry name" value="ChsH2_C"/>
</dbReference>
<dbReference type="SUPFAM" id="SSF50249">
    <property type="entry name" value="Nucleic acid-binding proteins"/>
    <property type="match status" value="1"/>
</dbReference>